<comment type="caution">
    <text evidence="1">The sequence shown here is derived from an EMBL/GenBank/DDBJ whole genome shotgun (WGS) entry which is preliminary data.</text>
</comment>
<gene>
    <name evidence="1" type="ORF">PG999_000258</name>
</gene>
<evidence type="ECO:0000313" key="2">
    <source>
        <dbReference type="Proteomes" id="UP001392437"/>
    </source>
</evidence>
<evidence type="ECO:0008006" key="3">
    <source>
        <dbReference type="Google" id="ProtNLM"/>
    </source>
</evidence>
<organism evidence="1 2">
    <name type="scientific">Apiospora kogelbergensis</name>
    <dbReference type="NCBI Taxonomy" id="1337665"/>
    <lineage>
        <taxon>Eukaryota</taxon>
        <taxon>Fungi</taxon>
        <taxon>Dikarya</taxon>
        <taxon>Ascomycota</taxon>
        <taxon>Pezizomycotina</taxon>
        <taxon>Sordariomycetes</taxon>
        <taxon>Xylariomycetidae</taxon>
        <taxon>Amphisphaeriales</taxon>
        <taxon>Apiosporaceae</taxon>
        <taxon>Apiospora</taxon>
    </lineage>
</organism>
<reference evidence="1 2" key="1">
    <citation type="submission" date="2023-01" db="EMBL/GenBank/DDBJ databases">
        <title>Analysis of 21 Apiospora genomes using comparative genomics revels a genus with tremendous synthesis potential of carbohydrate active enzymes and secondary metabolites.</title>
        <authorList>
            <person name="Sorensen T."/>
        </authorList>
    </citation>
    <scope>NUCLEOTIDE SEQUENCE [LARGE SCALE GENOMIC DNA]</scope>
    <source>
        <strain evidence="1 2">CBS 117206</strain>
    </source>
</reference>
<evidence type="ECO:0000313" key="1">
    <source>
        <dbReference type="EMBL" id="KAK8132085.1"/>
    </source>
</evidence>
<dbReference type="AlphaFoldDB" id="A0AAW0RAY9"/>
<dbReference type="InterPro" id="IPR015947">
    <property type="entry name" value="PUA-like_sf"/>
</dbReference>
<sequence length="158" mass="18080">MAANLKEDIFMSIKSNHMANIKSGSKNHEYRKYKLPSSVRRIWFYTTAPTSAVCYIAEVSHAKEPGEVLEDHGIGNAEFNAGKKVSKYGYEILRLWKLREPIRLAKAKALGYMKGPPQKYCWVKQEVLEHYKVEDQHLLLKGTPREATPEVTRKTSPS</sequence>
<dbReference type="SUPFAM" id="SSF88697">
    <property type="entry name" value="PUA domain-like"/>
    <property type="match status" value="1"/>
</dbReference>
<protein>
    <recommendedName>
        <fullName evidence="3">ASCH domain-containing protein</fullName>
    </recommendedName>
</protein>
<proteinExistence type="predicted"/>
<keyword evidence="2" id="KW-1185">Reference proteome</keyword>
<accession>A0AAW0RAY9</accession>
<name>A0AAW0RAY9_9PEZI</name>
<dbReference type="EMBL" id="JAQQWP010000001">
    <property type="protein sequence ID" value="KAK8132085.1"/>
    <property type="molecule type" value="Genomic_DNA"/>
</dbReference>
<dbReference type="Proteomes" id="UP001392437">
    <property type="component" value="Unassembled WGS sequence"/>
</dbReference>